<protein>
    <submittedName>
        <fullName evidence="2">Phosphohistidine phosphatase</fullName>
        <ecNumber evidence="2">3.1.3.-</ecNumber>
    </submittedName>
</protein>
<accession>A0A2K8L9S1</accession>
<dbReference type="SUPFAM" id="SSF53254">
    <property type="entry name" value="Phosphoglycerate mutase-like"/>
    <property type="match status" value="1"/>
</dbReference>
<dbReference type="OrthoDB" id="9781415at2"/>
<evidence type="ECO:0000313" key="3">
    <source>
        <dbReference type="Proteomes" id="UP000231637"/>
    </source>
</evidence>
<dbReference type="AlphaFoldDB" id="A0A2K8L9S1"/>
<name>A0A2K8L9S1_9PROT</name>
<keyword evidence="3" id="KW-1185">Reference proteome</keyword>
<dbReference type="EC" id="3.1.3.-" evidence="2"/>
<keyword evidence="2" id="KW-0378">Hydrolase</keyword>
<dbReference type="EMBL" id="CP018800">
    <property type="protein sequence ID" value="ATX82999.1"/>
    <property type="molecule type" value="Genomic_DNA"/>
</dbReference>
<dbReference type="Gene3D" id="3.40.50.1240">
    <property type="entry name" value="Phosphoglycerate mutase-like"/>
    <property type="match status" value="1"/>
</dbReference>
<gene>
    <name evidence="2" type="ORF">Ga0123462_2164</name>
</gene>
<dbReference type="GO" id="GO:0016787">
    <property type="term" value="F:hydrolase activity"/>
    <property type="evidence" value="ECO:0007669"/>
    <property type="project" value="UniProtKB-KW"/>
</dbReference>
<dbReference type="InterPro" id="IPR029033">
    <property type="entry name" value="His_PPase_superfam"/>
</dbReference>
<dbReference type="KEGG" id="mfn:Ga0123462_2164"/>
<proteinExistence type="predicted"/>
<dbReference type="InterPro" id="IPR013078">
    <property type="entry name" value="His_Pase_superF_clade-1"/>
</dbReference>
<organism evidence="2 3">
    <name type="scientific">Mariprofundus ferrinatatus</name>
    <dbReference type="NCBI Taxonomy" id="1921087"/>
    <lineage>
        <taxon>Bacteria</taxon>
        <taxon>Pseudomonadati</taxon>
        <taxon>Pseudomonadota</taxon>
        <taxon>Candidatius Mariprofundia</taxon>
        <taxon>Mariprofundales</taxon>
        <taxon>Mariprofundaceae</taxon>
        <taxon>Mariprofundus</taxon>
    </lineage>
</organism>
<feature type="binding site" evidence="1">
    <location>
        <position position="58"/>
    </location>
    <ligand>
        <name>substrate</name>
    </ligand>
</feature>
<dbReference type="PANTHER" id="PTHR47623">
    <property type="entry name" value="OS09G0287300 PROTEIN"/>
    <property type="match status" value="1"/>
</dbReference>
<dbReference type="RefSeq" id="WP_100266285.1">
    <property type="nucleotide sequence ID" value="NZ_CP018800.1"/>
</dbReference>
<sequence>MKQLILIRHAKSSWDDLAARDFDRDLSGRGLRDAPEMGRRLAERGLVPDALVISASRRTRATAALLVEPLGLPDEAIEARNELYLASPDTMLKLIRHTPDHIGRLAMLAHNPGITELANRLSESRIDNIPTCGVAIFELPVDSWRDAGRGGRLLDFDYPKRQQR</sequence>
<evidence type="ECO:0000313" key="2">
    <source>
        <dbReference type="EMBL" id="ATX82999.1"/>
    </source>
</evidence>
<evidence type="ECO:0000256" key="1">
    <source>
        <dbReference type="PIRSR" id="PIRSR613078-2"/>
    </source>
</evidence>
<reference evidence="2 3" key="1">
    <citation type="submission" date="2016-12" db="EMBL/GenBank/DDBJ databases">
        <title>Isolation and genomic insights into novel planktonic Zetaproteobacteria from stratified waters of the Chesapeake Bay.</title>
        <authorList>
            <person name="McAllister S.M."/>
            <person name="Kato S."/>
            <person name="Chan C.S."/>
            <person name="Chiu B.K."/>
            <person name="Field E.K."/>
        </authorList>
    </citation>
    <scope>NUCLEOTIDE SEQUENCE [LARGE SCALE GENOMIC DNA]</scope>
    <source>
        <strain evidence="2 3">CP-8</strain>
    </source>
</reference>
<dbReference type="Proteomes" id="UP000231637">
    <property type="component" value="Chromosome"/>
</dbReference>
<dbReference type="PANTHER" id="PTHR47623:SF1">
    <property type="entry name" value="OS09G0287300 PROTEIN"/>
    <property type="match status" value="1"/>
</dbReference>
<dbReference type="CDD" id="cd07067">
    <property type="entry name" value="HP_PGM_like"/>
    <property type="match status" value="1"/>
</dbReference>
<dbReference type="Pfam" id="PF00300">
    <property type="entry name" value="His_Phos_1"/>
    <property type="match status" value="1"/>
</dbReference>